<dbReference type="AlphaFoldDB" id="A0A6J4U351"/>
<proteinExistence type="predicted"/>
<evidence type="ECO:0000256" key="1">
    <source>
        <dbReference type="SAM" id="MobiDB-lite"/>
    </source>
</evidence>
<name>A0A6J4U351_9BACT</name>
<feature type="non-terminal residue" evidence="2">
    <location>
        <position position="66"/>
    </location>
</feature>
<accession>A0A6J4U351</accession>
<evidence type="ECO:0000313" key="2">
    <source>
        <dbReference type="EMBL" id="CAA9539401.1"/>
    </source>
</evidence>
<feature type="region of interest" description="Disordered" evidence="1">
    <location>
        <begin position="46"/>
        <end position="66"/>
    </location>
</feature>
<reference evidence="2" key="1">
    <citation type="submission" date="2020-02" db="EMBL/GenBank/DDBJ databases">
        <authorList>
            <person name="Meier V. D."/>
        </authorList>
    </citation>
    <scope>NUCLEOTIDE SEQUENCE</scope>
    <source>
        <strain evidence="2">AVDCRST_MAG73</strain>
    </source>
</reference>
<dbReference type="EMBL" id="CADCWE010000110">
    <property type="protein sequence ID" value="CAA9539401.1"/>
    <property type="molecule type" value="Genomic_DNA"/>
</dbReference>
<protein>
    <submittedName>
        <fullName evidence="2">Uncharacterized protein</fullName>
    </submittedName>
</protein>
<feature type="compositionally biased region" description="Low complexity" evidence="1">
    <location>
        <begin position="47"/>
        <end position="66"/>
    </location>
</feature>
<organism evidence="2">
    <name type="scientific">uncultured Thermomicrobiales bacterium</name>
    <dbReference type="NCBI Taxonomy" id="1645740"/>
    <lineage>
        <taxon>Bacteria</taxon>
        <taxon>Pseudomonadati</taxon>
        <taxon>Thermomicrobiota</taxon>
        <taxon>Thermomicrobia</taxon>
        <taxon>Thermomicrobiales</taxon>
        <taxon>environmental samples</taxon>
    </lineage>
</organism>
<feature type="non-terminal residue" evidence="2">
    <location>
        <position position="1"/>
    </location>
</feature>
<sequence length="66" mass="7490">GSLRRGVPGSRVVPIRPQQLRRLRQRLRRQPRLRCRPMPIAGSLWSPRAAGATRPARTPRAARFGL</sequence>
<gene>
    <name evidence="2" type="ORF">AVDCRST_MAG73-1760</name>
</gene>